<name>A0ABN3X3P2_9ACTN</name>
<keyword evidence="3" id="KW-1185">Reference proteome</keyword>
<gene>
    <name evidence="2" type="ORF">GCM10010478_41910</name>
</gene>
<feature type="region of interest" description="Disordered" evidence="1">
    <location>
        <begin position="62"/>
        <end position="89"/>
    </location>
</feature>
<evidence type="ECO:0000313" key="3">
    <source>
        <dbReference type="Proteomes" id="UP001501423"/>
    </source>
</evidence>
<evidence type="ECO:0000313" key="2">
    <source>
        <dbReference type="EMBL" id="GAA2936083.1"/>
    </source>
</evidence>
<proteinExistence type="predicted"/>
<protein>
    <submittedName>
        <fullName evidence="2">Uncharacterized protein</fullName>
    </submittedName>
</protein>
<evidence type="ECO:0000256" key="1">
    <source>
        <dbReference type="SAM" id="MobiDB-lite"/>
    </source>
</evidence>
<feature type="compositionally biased region" description="Basic and acidic residues" evidence="1">
    <location>
        <begin position="75"/>
        <end position="89"/>
    </location>
</feature>
<sequence>MARFLRRQGFGRRRIGDRPLAVRGFEEFVTGHGCLGVVILLWGRQCAAELCPGSVFPTPYPQGYGGTPPWPRSRANREAGSPEHARGSAHDATVAGLYRRFAGYSLDI</sequence>
<dbReference type="Proteomes" id="UP001501423">
    <property type="component" value="Unassembled WGS sequence"/>
</dbReference>
<accession>A0ABN3X3P2</accession>
<organism evidence="2 3">
    <name type="scientific">Streptomyces erythrogriseus</name>
    <dbReference type="NCBI Taxonomy" id="284027"/>
    <lineage>
        <taxon>Bacteria</taxon>
        <taxon>Bacillati</taxon>
        <taxon>Actinomycetota</taxon>
        <taxon>Actinomycetes</taxon>
        <taxon>Kitasatosporales</taxon>
        <taxon>Streptomycetaceae</taxon>
        <taxon>Streptomyces</taxon>
        <taxon>Streptomyces griseoincarnatus group</taxon>
    </lineage>
</organism>
<reference evidence="2 3" key="1">
    <citation type="journal article" date="2019" name="Int. J. Syst. Evol. Microbiol.">
        <title>The Global Catalogue of Microorganisms (GCM) 10K type strain sequencing project: providing services to taxonomists for standard genome sequencing and annotation.</title>
        <authorList>
            <consortium name="The Broad Institute Genomics Platform"/>
            <consortium name="The Broad Institute Genome Sequencing Center for Infectious Disease"/>
            <person name="Wu L."/>
            <person name="Ma J."/>
        </authorList>
    </citation>
    <scope>NUCLEOTIDE SEQUENCE [LARGE SCALE GENOMIC DNA]</scope>
    <source>
        <strain evidence="2 3">JCM 9650</strain>
    </source>
</reference>
<dbReference type="EMBL" id="BAAAVA010000053">
    <property type="protein sequence ID" value="GAA2936083.1"/>
    <property type="molecule type" value="Genomic_DNA"/>
</dbReference>
<comment type="caution">
    <text evidence="2">The sequence shown here is derived from an EMBL/GenBank/DDBJ whole genome shotgun (WGS) entry which is preliminary data.</text>
</comment>